<evidence type="ECO:0000256" key="5">
    <source>
        <dbReference type="ARBA" id="ARBA00023204"/>
    </source>
</evidence>
<comment type="similarity">
    <text evidence="1 7">Belongs to the RecO family.</text>
</comment>
<dbReference type="GO" id="GO:0043590">
    <property type="term" value="C:bacterial nucleoid"/>
    <property type="evidence" value="ECO:0007669"/>
    <property type="project" value="TreeGrafter"/>
</dbReference>
<evidence type="ECO:0000313" key="9">
    <source>
        <dbReference type="EMBL" id="PFG74743.1"/>
    </source>
</evidence>
<dbReference type="EMBL" id="PDJQ01000001">
    <property type="protein sequence ID" value="PFG74743.1"/>
    <property type="molecule type" value="Genomic_DNA"/>
</dbReference>
<reference evidence="9 10" key="1">
    <citation type="submission" date="2017-09" db="EMBL/GenBank/DDBJ databases">
        <title>Sequencing the genomes of two abundant thermophiles in Great Basin hot springs: Thermocrinis jamiesonii and novel Chloroflexi Thermoflexus hugenholtzii.</title>
        <authorList>
            <person name="Hedlund B."/>
        </authorList>
    </citation>
    <scope>NUCLEOTIDE SEQUENCE [LARGE SCALE GENOMIC DNA]</scope>
    <source>
        <strain evidence="9 10">G233</strain>
    </source>
</reference>
<evidence type="ECO:0000256" key="2">
    <source>
        <dbReference type="ARBA" id="ARBA00021310"/>
    </source>
</evidence>
<dbReference type="InterPro" id="IPR022572">
    <property type="entry name" value="DNA_rep/recomb_RecO_N"/>
</dbReference>
<dbReference type="InterPro" id="IPR003717">
    <property type="entry name" value="RecO"/>
</dbReference>
<comment type="function">
    <text evidence="7">Involved in DNA repair and RecF pathway recombination.</text>
</comment>
<keyword evidence="3 7" id="KW-0227">DNA damage</keyword>
<gene>
    <name evidence="7" type="primary">recO</name>
    <name evidence="9" type="ORF">A9A59_1984</name>
</gene>
<keyword evidence="10" id="KW-1185">Reference proteome</keyword>
<dbReference type="Gene3D" id="1.20.1440.120">
    <property type="entry name" value="Recombination protein O, C-terminal domain"/>
    <property type="match status" value="1"/>
</dbReference>
<dbReference type="InterPro" id="IPR042242">
    <property type="entry name" value="RecO_C"/>
</dbReference>
<dbReference type="Pfam" id="PF02565">
    <property type="entry name" value="RecO_C"/>
    <property type="match status" value="1"/>
</dbReference>
<protein>
    <recommendedName>
        <fullName evidence="2 7">DNA repair protein RecO</fullName>
    </recommendedName>
    <alternativeName>
        <fullName evidence="6 7">Recombination protein O</fullName>
    </alternativeName>
</protein>
<dbReference type="Proteomes" id="UP000223071">
    <property type="component" value="Unassembled WGS sequence"/>
</dbReference>
<dbReference type="SUPFAM" id="SSF50249">
    <property type="entry name" value="Nucleic acid-binding proteins"/>
    <property type="match status" value="1"/>
</dbReference>
<evidence type="ECO:0000256" key="4">
    <source>
        <dbReference type="ARBA" id="ARBA00023172"/>
    </source>
</evidence>
<dbReference type="GO" id="GO:0006302">
    <property type="term" value="P:double-strand break repair"/>
    <property type="evidence" value="ECO:0007669"/>
    <property type="project" value="TreeGrafter"/>
</dbReference>
<evidence type="ECO:0000256" key="3">
    <source>
        <dbReference type="ARBA" id="ARBA00022763"/>
    </source>
</evidence>
<name>A0A2A9HHA2_TEPT2</name>
<dbReference type="InterPro" id="IPR012340">
    <property type="entry name" value="NA-bd_OB-fold"/>
</dbReference>
<keyword evidence="5 7" id="KW-0234">DNA repair</keyword>
<organism evidence="9 10">
    <name type="scientific">Tepidiforma thermophila (strain KCTC 52669 / CGMCC 1.13589 / G233)</name>
    <dbReference type="NCBI Taxonomy" id="2761530"/>
    <lineage>
        <taxon>Bacteria</taxon>
        <taxon>Bacillati</taxon>
        <taxon>Chloroflexota</taxon>
        <taxon>Tepidiformia</taxon>
        <taxon>Tepidiformales</taxon>
        <taxon>Tepidiformaceae</taxon>
        <taxon>Tepidiforma</taxon>
    </lineage>
</organism>
<dbReference type="SUPFAM" id="SSF57863">
    <property type="entry name" value="ArfGap/RecO-like zinc finger"/>
    <property type="match status" value="1"/>
</dbReference>
<dbReference type="PANTHER" id="PTHR33991:SF1">
    <property type="entry name" value="DNA REPAIR PROTEIN RECO"/>
    <property type="match status" value="1"/>
</dbReference>
<dbReference type="HAMAP" id="MF_00201">
    <property type="entry name" value="RecO"/>
    <property type="match status" value="1"/>
</dbReference>
<sequence>MAGRPARTLATEAIVLRRRPAGDADAILVLLTPGEGRVDAVARGVRKPQSKLRGHVEPVTRSRFLLAHGRSLDVVAQAESVDAYLGIKANLDALAAAIYCCELAERFAAERSPQPDLYLLLVDALDALARGANPALAARYFEVHLLAVCGFEMQISACAGCGAGLPEADALFSAASGGLLCAACRVEVPGRLLSVRAQKVLRYARRAGVDAFCGVRVPAETAEEVRAALGEAIRAVLDAEPRSARFLETLPPS</sequence>
<evidence type="ECO:0000256" key="7">
    <source>
        <dbReference type="HAMAP-Rule" id="MF_00201"/>
    </source>
</evidence>
<dbReference type="NCBIfam" id="TIGR00613">
    <property type="entry name" value="reco"/>
    <property type="match status" value="1"/>
</dbReference>
<accession>A0A2A9HHA2</accession>
<evidence type="ECO:0000256" key="1">
    <source>
        <dbReference type="ARBA" id="ARBA00007452"/>
    </source>
</evidence>
<dbReference type="InterPro" id="IPR037278">
    <property type="entry name" value="ARFGAP/RecO"/>
</dbReference>
<dbReference type="Gene3D" id="2.40.50.140">
    <property type="entry name" value="Nucleic acid-binding proteins"/>
    <property type="match status" value="1"/>
</dbReference>
<evidence type="ECO:0000256" key="6">
    <source>
        <dbReference type="ARBA" id="ARBA00033409"/>
    </source>
</evidence>
<dbReference type="PANTHER" id="PTHR33991">
    <property type="entry name" value="DNA REPAIR PROTEIN RECO"/>
    <property type="match status" value="1"/>
</dbReference>
<proteinExistence type="inferred from homology"/>
<dbReference type="Pfam" id="PF11967">
    <property type="entry name" value="RecO_N"/>
    <property type="match status" value="1"/>
</dbReference>
<keyword evidence="4 7" id="KW-0233">DNA recombination</keyword>
<comment type="caution">
    <text evidence="9">The sequence shown here is derived from an EMBL/GenBank/DDBJ whole genome shotgun (WGS) entry which is preliminary data.</text>
</comment>
<dbReference type="GO" id="GO:0006310">
    <property type="term" value="P:DNA recombination"/>
    <property type="evidence" value="ECO:0007669"/>
    <property type="project" value="UniProtKB-UniRule"/>
</dbReference>
<dbReference type="RefSeq" id="WP_098504108.1">
    <property type="nucleotide sequence ID" value="NZ_PDJQ01000001.1"/>
</dbReference>
<feature type="domain" description="DNA replication/recombination mediator RecO N-terminal" evidence="8">
    <location>
        <begin position="10"/>
        <end position="84"/>
    </location>
</feature>
<evidence type="ECO:0000313" key="10">
    <source>
        <dbReference type="Proteomes" id="UP000223071"/>
    </source>
</evidence>
<evidence type="ECO:0000259" key="8">
    <source>
        <dbReference type="Pfam" id="PF11967"/>
    </source>
</evidence>
<dbReference type="AlphaFoldDB" id="A0A2A9HHA2"/>